<evidence type="ECO:0000313" key="4">
    <source>
        <dbReference type="EMBL" id="OCL07505.1"/>
    </source>
</evidence>
<feature type="compositionally biased region" description="Polar residues" evidence="2">
    <location>
        <begin position="95"/>
        <end position="108"/>
    </location>
</feature>
<dbReference type="PROSITE" id="PS50048">
    <property type="entry name" value="ZN2_CY6_FUNGAL_2"/>
    <property type="match status" value="1"/>
</dbReference>
<evidence type="ECO:0000256" key="2">
    <source>
        <dbReference type="SAM" id="MobiDB-lite"/>
    </source>
</evidence>
<evidence type="ECO:0000256" key="1">
    <source>
        <dbReference type="ARBA" id="ARBA00023242"/>
    </source>
</evidence>
<protein>
    <recommendedName>
        <fullName evidence="3">Zn(2)-C6 fungal-type domain-containing protein</fullName>
    </recommendedName>
</protein>
<dbReference type="PROSITE" id="PS00463">
    <property type="entry name" value="ZN2_CY6_FUNGAL_1"/>
    <property type="match status" value="1"/>
</dbReference>
<keyword evidence="1" id="KW-0539">Nucleus</keyword>
<accession>A0A8E2JS09</accession>
<dbReference type="Proteomes" id="UP000250140">
    <property type="component" value="Unassembled WGS sequence"/>
</dbReference>
<dbReference type="InterPro" id="IPR036864">
    <property type="entry name" value="Zn2-C6_fun-type_DNA-bd_sf"/>
</dbReference>
<dbReference type="OrthoDB" id="3946756at2759"/>
<dbReference type="GO" id="GO:0000981">
    <property type="term" value="F:DNA-binding transcription factor activity, RNA polymerase II-specific"/>
    <property type="evidence" value="ECO:0007669"/>
    <property type="project" value="InterPro"/>
</dbReference>
<dbReference type="GO" id="GO:0008270">
    <property type="term" value="F:zinc ion binding"/>
    <property type="evidence" value="ECO:0007669"/>
    <property type="project" value="InterPro"/>
</dbReference>
<dbReference type="InterPro" id="IPR001138">
    <property type="entry name" value="Zn2Cys6_DnaBD"/>
</dbReference>
<sequence>MSVMGQPSPTYSARRFACDRCRGQKLRCPREGTNGQNNEPCRRCDRAGVKCLTSPSGRIGRPVRSTALEARERKRRNTLAIRASTRSEKDCNMGGANTTDSSALTQSTSSQVGSALSLNPWPELQPWVQNPNVMGFASLPAGIHTLPNSDDDLNRPISSWPNSDKAKLFGIGFRDSNGALGQLRSSADFIVPDVLHSAIPKLPQDTTLAGQARCAASGSGGSGGIDQNAYAYVLTSCAGFLDAWGESECPSYRAQNSPEKGVEMSEFSERKCTEDFTQQLLTLNLSLIRQTRRMASDAWTTTLLKLATNVTGDYDNSASCDDLGISDILNTSQDFLEILDGFLPSCDADSMASSDTDSNYSGSPKNRYYDIEESPIQATTGTYINPNFVTGNLNRSVVSLSFSQPTEPVSTGGIASIALCRPDIPTVLLMVTCYVHIIHLYDLLFMGIYRSLLTIPATWAPPLLYMPRLQPSGPSTHNGNLQIPILIQAATHLLDRIERVLGLPQESRLYGSEGQYRGLLSDGDVGEMVKTMLQLEEIESGRNGRGGLKTLRESIKKITQLLRSSIAL</sequence>
<organism evidence="4 5">
    <name type="scientific">Glonium stellatum</name>
    <dbReference type="NCBI Taxonomy" id="574774"/>
    <lineage>
        <taxon>Eukaryota</taxon>
        <taxon>Fungi</taxon>
        <taxon>Dikarya</taxon>
        <taxon>Ascomycota</taxon>
        <taxon>Pezizomycotina</taxon>
        <taxon>Dothideomycetes</taxon>
        <taxon>Pleosporomycetidae</taxon>
        <taxon>Gloniales</taxon>
        <taxon>Gloniaceae</taxon>
        <taxon>Glonium</taxon>
    </lineage>
</organism>
<evidence type="ECO:0000313" key="5">
    <source>
        <dbReference type="Proteomes" id="UP000250140"/>
    </source>
</evidence>
<dbReference type="SUPFAM" id="SSF57701">
    <property type="entry name" value="Zn2/Cys6 DNA-binding domain"/>
    <property type="match status" value="1"/>
</dbReference>
<proteinExistence type="predicted"/>
<reference evidence="4 5" key="1">
    <citation type="journal article" date="2016" name="Nat. Commun.">
        <title>Ectomycorrhizal ecology is imprinted in the genome of the dominant symbiotic fungus Cenococcum geophilum.</title>
        <authorList>
            <consortium name="DOE Joint Genome Institute"/>
            <person name="Peter M."/>
            <person name="Kohler A."/>
            <person name="Ohm R.A."/>
            <person name="Kuo A."/>
            <person name="Krutzmann J."/>
            <person name="Morin E."/>
            <person name="Arend M."/>
            <person name="Barry K.W."/>
            <person name="Binder M."/>
            <person name="Choi C."/>
            <person name="Clum A."/>
            <person name="Copeland A."/>
            <person name="Grisel N."/>
            <person name="Haridas S."/>
            <person name="Kipfer T."/>
            <person name="LaButti K."/>
            <person name="Lindquist E."/>
            <person name="Lipzen A."/>
            <person name="Maire R."/>
            <person name="Meier B."/>
            <person name="Mihaltcheva S."/>
            <person name="Molinier V."/>
            <person name="Murat C."/>
            <person name="Poggeler S."/>
            <person name="Quandt C.A."/>
            <person name="Sperisen C."/>
            <person name="Tritt A."/>
            <person name="Tisserant E."/>
            <person name="Crous P.W."/>
            <person name="Henrissat B."/>
            <person name="Nehls U."/>
            <person name="Egli S."/>
            <person name="Spatafora J.W."/>
            <person name="Grigoriev I.V."/>
            <person name="Martin F.M."/>
        </authorList>
    </citation>
    <scope>NUCLEOTIDE SEQUENCE [LARGE SCALE GENOMIC DNA]</scope>
    <source>
        <strain evidence="4 5">CBS 207.34</strain>
    </source>
</reference>
<dbReference type="Pfam" id="PF00172">
    <property type="entry name" value="Zn_clus"/>
    <property type="match status" value="1"/>
</dbReference>
<dbReference type="AlphaFoldDB" id="A0A8E2JS09"/>
<dbReference type="EMBL" id="KV749854">
    <property type="protein sequence ID" value="OCL07505.1"/>
    <property type="molecule type" value="Genomic_DNA"/>
</dbReference>
<feature type="region of interest" description="Disordered" evidence="2">
    <location>
        <begin position="75"/>
        <end position="108"/>
    </location>
</feature>
<name>A0A8E2JS09_9PEZI</name>
<dbReference type="CDD" id="cd00067">
    <property type="entry name" value="GAL4"/>
    <property type="match status" value="1"/>
</dbReference>
<dbReference type="Gene3D" id="4.10.240.10">
    <property type="entry name" value="Zn(2)-C6 fungal-type DNA-binding domain"/>
    <property type="match status" value="1"/>
</dbReference>
<evidence type="ECO:0000259" key="3">
    <source>
        <dbReference type="PROSITE" id="PS50048"/>
    </source>
</evidence>
<keyword evidence="5" id="KW-1185">Reference proteome</keyword>
<feature type="domain" description="Zn(2)-C6 fungal-type" evidence="3">
    <location>
        <begin position="17"/>
        <end position="53"/>
    </location>
</feature>
<gene>
    <name evidence="4" type="ORF">AOQ84DRAFT_408842</name>
</gene>